<dbReference type="Pfam" id="PF00001">
    <property type="entry name" value="7tm_1"/>
    <property type="match status" value="1"/>
</dbReference>
<dbReference type="SMART" id="SM01381">
    <property type="entry name" value="7TM_GPCR_Srsx"/>
    <property type="match status" value="1"/>
</dbReference>
<dbReference type="InterPro" id="IPR017452">
    <property type="entry name" value="GPCR_Rhodpsn_7TM"/>
</dbReference>
<accession>A0A914AJA1</accession>
<feature type="transmembrane region" description="Helical" evidence="11">
    <location>
        <begin position="143"/>
        <end position="169"/>
    </location>
</feature>
<dbReference type="PROSITE" id="PS50262">
    <property type="entry name" value="G_PROTEIN_RECEP_F1_2"/>
    <property type="match status" value="1"/>
</dbReference>
<evidence type="ECO:0000256" key="6">
    <source>
        <dbReference type="ARBA" id="ARBA00023136"/>
    </source>
</evidence>
<evidence type="ECO:0000256" key="4">
    <source>
        <dbReference type="ARBA" id="ARBA00022989"/>
    </source>
</evidence>
<dbReference type="OMA" id="YCAIIRR"/>
<dbReference type="SUPFAM" id="SSF81321">
    <property type="entry name" value="Family A G protein-coupled receptor-like"/>
    <property type="match status" value="1"/>
</dbReference>
<dbReference type="PRINTS" id="PR00237">
    <property type="entry name" value="GPCRRHODOPSN"/>
</dbReference>
<dbReference type="Proteomes" id="UP000887568">
    <property type="component" value="Unplaced"/>
</dbReference>
<keyword evidence="2" id="KW-1003">Cell membrane</keyword>
<dbReference type="GO" id="GO:0001591">
    <property type="term" value="F:dopamine neurotransmitter receptor activity, coupled via Gi/Go"/>
    <property type="evidence" value="ECO:0007669"/>
    <property type="project" value="TreeGrafter"/>
</dbReference>
<feature type="transmembrane region" description="Helical" evidence="11">
    <location>
        <begin position="573"/>
        <end position="592"/>
    </location>
</feature>
<keyword evidence="14" id="KW-1185">Reference proteome</keyword>
<keyword evidence="9" id="KW-0807">Transducer</keyword>
<keyword evidence="4 11" id="KW-1133">Transmembrane helix</keyword>
<evidence type="ECO:0000256" key="7">
    <source>
        <dbReference type="ARBA" id="ARBA00023157"/>
    </source>
</evidence>
<feature type="region of interest" description="Disordered" evidence="10">
    <location>
        <begin position="487"/>
        <end position="518"/>
    </location>
</feature>
<feature type="transmembrane region" description="Helical" evidence="11">
    <location>
        <begin position="181"/>
        <end position="202"/>
    </location>
</feature>
<feature type="transmembrane region" description="Helical" evidence="11">
    <location>
        <begin position="269"/>
        <end position="296"/>
    </location>
</feature>
<feature type="region of interest" description="Disordered" evidence="10">
    <location>
        <begin position="305"/>
        <end position="414"/>
    </location>
</feature>
<evidence type="ECO:0000313" key="13">
    <source>
        <dbReference type="EnsemblMetazoa" id="XP_038064065.1"/>
    </source>
</evidence>
<dbReference type="GO" id="GO:0045202">
    <property type="term" value="C:synapse"/>
    <property type="evidence" value="ECO:0007669"/>
    <property type="project" value="GOC"/>
</dbReference>
<reference evidence="13" key="1">
    <citation type="submission" date="2022-11" db="UniProtKB">
        <authorList>
            <consortium name="EnsemblMetazoa"/>
        </authorList>
    </citation>
    <scope>IDENTIFICATION</scope>
</reference>
<dbReference type="OrthoDB" id="10427937at2759"/>
<dbReference type="GeneID" id="119734603"/>
<protein>
    <recommendedName>
        <fullName evidence="12">G-protein coupled receptors family 1 profile domain-containing protein</fullName>
    </recommendedName>
</protein>
<feature type="compositionally biased region" description="Polar residues" evidence="10">
    <location>
        <begin position="315"/>
        <end position="344"/>
    </location>
</feature>
<dbReference type="PANTHER" id="PTHR24248:SF125">
    <property type="entry name" value="DOPAMINE D2-LIKE RECEPTOR"/>
    <property type="match status" value="1"/>
</dbReference>
<sequence length="625" mass="68706">MVQLGSNRLTNSSIGKRSNSTVTYPYGWTANGDLINSSEWINSSYEWITATTEQSGPHQWTNSGANSSELIGSTDGWNNSTEWINSTVEPGGSSPRQFPPPPLYLFIIKFIVCAVFLFMSFFGNLLVCYAMATTRKLRSYNNYYLFGLAVADLVSGGVVPSMLNIIWLVDYWPFSETFCTVLTFANHVFLHATFLMTLIICIDRYRALYHPVKHMKEKTLRHACLMMSIGYVIPVLVWTPLIVVLPYAGVTERIRPPLCYPSYGLHPGLLILAFLALSWVPILATTVLYALVYCAIIRRAREHKKQQVGKETLPMESQTVIRKTSNRKVNMESSLNSPSESAPATGNPDAESSSMPPTTSTKKSSCISIGSVNLAFNEEKGRDNSSKAKTGEGEPISETALKFQSSSMSPGTDIEKSSCVSIGNVNLAFKEEKANGSISGEPQTRQGEPINKTPKFQASLMSPSTNIKRPSGVLVGKINLACASEDEENEDISCEPQTGQGEPIQESAPKSAPTAKPRVAKNIGRKASLVNLRATRTLTYIWVVMVVSGMPWSVYALIGAVAPEQTPDTDTGLLSFLAHLSSAANPFCYAICNPLFKRAFKRILCCRRCRSSTRANGQEMDRRAR</sequence>
<feature type="compositionally biased region" description="Low complexity" evidence="10">
    <location>
        <begin position="352"/>
        <end position="371"/>
    </location>
</feature>
<proteinExistence type="predicted"/>
<evidence type="ECO:0000256" key="8">
    <source>
        <dbReference type="ARBA" id="ARBA00023170"/>
    </source>
</evidence>
<evidence type="ECO:0000259" key="12">
    <source>
        <dbReference type="PROSITE" id="PS50262"/>
    </source>
</evidence>
<name>A0A914AJA1_PATMI</name>
<evidence type="ECO:0000256" key="2">
    <source>
        <dbReference type="ARBA" id="ARBA00022475"/>
    </source>
</evidence>
<feature type="transmembrane region" description="Helical" evidence="11">
    <location>
        <begin position="223"/>
        <end position="249"/>
    </location>
</feature>
<feature type="domain" description="G-protein coupled receptors family 1 profile" evidence="12">
    <location>
        <begin position="123"/>
        <end position="589"/>
    </location>
</feature>
<organism evidence="13 14">
    <name type="scientific">Patiria miniata</name>
    <name type="common">Bat star</name>
    <name type="synonym">Asterina miniata</name>
    <dbReference type="NCBI Taxonomy" id="46514"/>
    <lineage>
        <taxon>Eukaryota</taxon>
        <taxon>Metazoa</taxon>
        <taxon>Echinodermata</taxon>
        <taxon>Eleutherozoa</taxon>
        <taxon>Asterozoa</taxon>
        <taxon>Asteroidea</taxon>
        <taxon>Valvatacea</taxon>
        <taxon>Valvatida</taxon>
        <taxon>Asterinidae</taxon>
        <taxon>Patiria</taxon>
    </lineage>
</organism>
<keyword evidence="8" id="KW-0675">Receptor</keyword>
<dbReference type="GO" id="GO:0005886">
    <property type="term" value="C:plasma membrane"/>
    <property type="evidence" value="ECO:0007669"/>
    <property type="project" value="UniProtKB-SubCell"/>
</dbReference>
<evidence type="ECO:0000313" key="14">
    <source>
        <dbReference type="Proteomes" id="UP000887568"/>
    </source>
</evidence>
<evidence type="ECO:0000256" key="11">
    <source>
        <dbReference type="SAM" id="Phobius"/>
    </source>
</evidence>
<dbReference type="Gene3D" id="1.20.1070.10">
    <property type="entry name" value="Rhodopsin 7-helix transmembrane proteins"/>
    <property type="match status" value="2"/>
</dbReference>
<dbReference type="InterPro" id="IPR000276">
    <property type="entry name" value="GPCR_Rhodpsn"/>
</dbReference>
<evidence type="ECO:0000256" key="1">
    <source>
        <dbReference type="ARBA" id="ARBA00004651"/>
    </source>
</evidence>
<dbReference type="GO" id="GO:0004930">
    <property type="term" value="F:G protein-coupled receptor activity"/>
    <property type="evidence" value="ECO:0007669"/>
    <property type="project" value="UniProtKB-KW"/>
</dbReference>
<comment type="subcellular location">
    <subcellularLocation>
        <location evidence="1">Cell membrane</location>
        <topology evidence="1">Multi-pass membrane protein</topology>
    </subcellularLocation>
</comment>
<dbReference type="EnsemblMetazoa" id="XM_038208137.1">
    <property type="protein sequence ID" value="XP_038064065.1"/>
    <property type="gene ID" value="LOC119734603"/>
</dbReference>
<evidence type="ECO:0000256" key="9">
    <source>
        <dbReference type="ARBA" id="ARBA00023224"/>
    </source>
</evidence>
<dbReference type="PANTHER" id="PTHR24248">
    <property type="entry name" value="ADRENERGIC RECEPTOR-RELATED G-PROTEIN COUPLED RECEPTOR"/>
    <property type="match status" value="1"/>
</dbReference>
<evidence type="ECO:0000256" key="3">
    <source>
        <dbReference type="ARBA" id="ARBA00022692"/>
    </source>
</evidence>
<evidence type="ECO:0000256" key="5">
    <source>
        <dbReference type="ARBA" id="ARBA00023040"/>
    </source>
</evidence>
<keyword evidence="6 11" id="KW-0472">Membrane</keyword>
<dbReference type="AlphaFoldDB" id="A0A914AJA1"/>
<feature type="transmembrane region" description="Helical" evidence="11">
    <location>
        <begin position="103"/>
        <end position="131"/>
    </location>
</feature>
<keyword evidence="7" id="KW-1015">Disulfide bond</keyword>
<dbReference type="CDD" id="cd00637">
    <property type="entry name" value="7tm_classA_rhodopsin-like"/>
    <property type="match status" value="1"/>
</dbReference>
<feature type="transmembrane region" description="Helical" evidence="11">
    <location>
        <begin position="540"/>
        <end position="561"/>
    </location>
</feature>
<feature type="compositionally biased region" description="Basic and acidic residues" evidence="10">
    <location>
        <begin position="377"/>
        <end position="392"/>
    </location>
</feature>
<keyword evidence="3 11" id="KW-0812">Transmembrane</keyword>
<dbReference type="RefSeq" id="XP_038064065.1">
    <property type="nucleotide sequence ID" value="XM_038208137.1"/>
</dbReference>
<evidence type="ECO:0000256" key="10">
    <source>
        <dbReference type="SAM" id="MobiDB-lite"/>
    </source>
</evidence>
<keyword evidence="5" id="KW-0297">G-protein coupled receptor</keyword>